<keyword evidence="2" id="KW-1133">Transmembrane helix</keyword>
<gene>
    <name evidence="3" type="ORF">FHR82_005894</name>
</gene>
<organism evidence="3 4">
    <name type="scientific">Actinophytocola algeriensis</name>
    <dbReference type="NCBI Taxonomy" id="1768010"/>
    <lineage>
        <taxon>Bacteria</taxon>
        <taxon>Bacillati</taxon>
        <taxon>Actinomycetota</taxon>
        <taxon>Actinomycetes</taxon>
        <taxon>Pseudonocardiales</taxon>
        <taxon>Pseudonocardiaceae</taxon>
    </lineage>
</organism>
<dbReference type="AlphaFoldDB" id="A0A7W7Q9R2"/>
<reference evidence="3 4" key="1">
    <citation type="submission" date="2020-08" db="EMBL/GenBank/DDBJ databases">
        <title>Genomic Encyclopedia of Type Strains, Phase III (KMG-III): the genomes of soil and plant-associated and newly described type strains.</title>
        <authorList>
            <person name="Whitman W."/>
        </authorList>
    </citation>
    <scope>NUCLEOTIDE SEQUENCE [LARGE SCALE GENOMIC DNA]</scope>
    <source>
        <strain evidence="3 4">CECT 8960</strain>
    </source>
</reference>
<evidence type="ECO:0000256" key="2">
    <source>
        <dbReference type="SAM" id="Phobius"/>
    </source>
</evidence>
<feature type="region of interest" description="Disordered" evidence="1">
    <location>
        <begin position="1"/>
        <end position="52"/>
    </location>
</feature>
<evidence type="ECO:0000313" key="4">
    <source>
        <dbReference type="Proteomes" id="UP000520767"/>
    </source>
</evidence>
<keyword evidence="2" id="KW-0812">Transmembrane</keyword>
<accession>A0A7W7Q9R2</accession>
<keyword evidence="4" id="KW-1185">Reference proteome</keyword>
<evidence type="ECO:0000256" key="1">
    <source>
        <dbReference type="SAM" id="MobiDB-lite"/>
    </source>
</evidence>
<sequence>MSDHYPGPYRQPQQQQQPHLPVQSPRSPISQPIPQQYPQQFPQQFPQPFPQQWQPKQRARIVLLVACVVAFATAGVFGALYIGADSGHDAAVARLAERKSQLAEVRERLTTAAAAQDSAETRNSDLEAEKATLTTCVDAVQHYLWDGLEGTARDAAVDAMFTACQ</sequence>
<dbReference type="EMBL" id="JACHJQ010000006">
    <property type="protein sequence ID" value="MBB4909636.1"/>
    <property type="molecule type" value="Genomic_DNA"/>
</dbReference>
<dbReference type="RefSeq" id="WP_184813717.1">
    <property type="nucleotide sequence ID" value="NZ_JACHJQ010000006.1"/>
</dbReference>
<protein>
    <submittedName>
        <fullName evidence="3">Uncharacterized protein</fullName>
    </submittedName>
</protein>
<dbReference type="Proteomes" id="UP000520767">
    <property type="component" value="Unassembled WGS sequence"/>
</dbReference>
<name>A0A7W7Q9R2_9PSEU</name>
<feature type="transmembrane region" description="Helical" evidence="2">
    <location>
        <begin position="61"/>
        <end position="84"/>
    </location>
</feature>
<evidence type="ECO:0000313" key="3">
    <source>
        <dbReference type="EMBL" id="MBB4909636.1"/>
    </source>
</evidence>
<comment type="caution">
    <text evidence="3">The sequence shown here is derived from an EMBL/GenBank/DDBJ whole genome shotgun (WGS) entry which is preliminary data.</text>
</comment>
<keyword evidence="2" id="KW-0472">Membrane</keyword>
<proteinExistence type="predicted"/>